<feature type="compositionally biased region" description="Polar residues" evidence="1">
    <location>
        <begin position="1"/>
        <end position="24"/>
    </location>
</feature>
<sequence>MLSHTASPNQGGASLANTTNSGSLASAHHRPTSPIRAQLLSGASVPWSPPPMIGIGRLGRPPPYTPPARSVRSATMDANIHQHQIGRLATPYMSSSGVSNTEELPWSHPTNTRLGCTMEMTPGAVWAPVGRTHLSRDGPSPLYTHGISHPNWQSGANYGSIVDWRSTRVITDDTSALSFNNVCRAARSLNYLDH</sequence>
<dbReference type="Proteomes" id="UP000001072">
    <property type="component" value="Unassembled WGS sequence"/>
</dbReference>
<organism evidence="3">
    <name type="scientific">Melampsora larici-populina (strain 98AG31 / pathotype 3-4-7)</name>
    <name type="common">Poplar leaf rust fungus</name>
    <dbReference type="NCBI Taxonomy" id="747676"/>
    <lineage>
        <taxon>Eukaryota</taxon>
        <taxon>Fungi</taxon>
        <taxon>Dikarya</taxon>
        <taxon>Basidiomycota</taxon>
        <taxon>Pucciniomycotina</taxon>
        <taxon>Pucciniomycetes</taxon>
        <taxon>Pucciniales</taxon>
        <taxon>Melampsoraceae</taxon>
        <taxon>Melampsora</taxon>
    </lineage>
</organism>
<keyword evidence="3" id="KW-1185">Reference proteome</keyword>
<dbReference type="RefSeq" id="XP_007418119.1">
    <property type="nucleotide sequence ID" value="XM_007418057.1"/>
</dbReference>
<gene>
    <name evidence="2" type="ORF">MELLADRAFT_113382</name>
</gene>
<dbReference type="VEuPathDB" id="FungiDB:MELLADRAFT_113382"/>
<dbReference type="GeneID" id="18924960"/>
<name>F4S9P2_MELLP</name>
<dbReference type="KEGG" id="mlr:MELLADRAFT_113382"/>
<proteinExistence type="predicted"/>
<feature type="region of interest" description="Disordered" evidence="1">
    <location>
        <begin position="1"/>
        <end position="31"/>
    </location>
</feature>
<accession>F4S9P2</accession>
<reference evidence="3" key="1">
    <citation type="journal article" date="2011" name="Proc. Natl. Acad. Sci. U.S.A.">
        <title>Obligate biotrophy features unraveled by the genomic analysis of rust fungi.</title>
        <authorList>
            <person name="Duplessis S."/>
            <person name="Cuomo C.A."/>
            <person name="Lin Y.-C."/>
            <person name="Aerts A."/>
            <person name="Tisserant E."/>
            <person name="Veneault-Fourrey C."/>
            <person name="Joly D.L."/>
            <person name="Hacquard S."/>
            <person name="Amselem J."/>
            <person name="Cantarel B.L."/>
            <person name="Chiu R."/>
            <person name="Coutinho P.M."/>
            <person name="Feau N."/>
            <person name="Field M."/>
            <person name="Frey P."/>
            <person name="Gelhaye E."/>
            <person name="Goldberg J."/>
            <person name="Grabherr M.G."/>
            <person name="Kodira C.D."/>
            <person name="Kohler A."/>
            <person name="Kuees U."/>
            <person name="Lindquist E.A."/>
            <person name="Lucas S.M."/>
            <person name="Mago R."/>
            <person name="Mauceli E."/>
            <person name="Morin E."/>
            <person name="Murat C."/>
            <person name="Pangilinan J.L."/>
            <person name="Park R."/>
            <person name="Pearson M."/>
            <person name="Quesneville H."/>
            <person name="Rouhier N."/>
            <person name="Sakthikumar S."/>
            <person name="Salamov A.A."/>
            <person name="Schmutz J."/>
            <person name="Selles B."/>
            <person name="Shapiro H."/>
            <person name="Tanguay P."/>
            <person name="Tuskan G.A."/>
            <person name="Henrissat B."/>
            <person name="Van de Peer Y."/>
            <person name="Rouze P."/>
            <person name="Ellis J.G."/>
            <person name="Dodds P.N."/>
            <person name="Schein J.E."/>
            <person name="Zhong S."/>
            <person name="Hamelin R.C."/>
            <person name="Grigoriev I.V."/>
            <person name="Szabo L.J."/>
            <person name="Martin F."/>
        </authorList>
    </citation>
    <scope>NUCLEOTIDE SEQUENCE [LARGE SCALE GENOMIC DNA]</scope>
    <source>
        <strain evidence="3">98AG31 / pathotype 3-4-7</strain>
    </source>
</reference>
<evidence type="ECO:0000256" key="1">
    <source>
        <dbReference type="SAM" id="MobiDB-lite"/>
    </source>
</evidence>
<protein>
    <submittedName>
        <fullName evidence="2">Uncharacterized protein</fullName>
    </submittedName>
</protein>
<dbReference type="AlphaFoldDB" id="F4S9P2"/>
<dbReference type="HOGENOM" id="CLU_1402736_0_0_1"/>
<dbReference type="EMBL" id="GL883172">
    <property type="protein sequence ID" value="EGF98635.1"/>
    <property type="molecule type" value="Genomic_DNA"/>
</dbReference>
<evidence type="ECO:0000313" key="2">
    <source>
        <dbReference type="EMBL" id="EGF98635.1"/>
    </source>
</evidence>
<evidence type="ECO:0000313" key="3">
    <source>
        <dbReference type="Proteomes" id="UP000001072"/>
    </source>
</evidence>
<dbReference type="InParanoid" id="F4S9P2"/>